<proteinExistence type="inferred from homology"/>
<evidence type="ECO:0000256" key="1">
    <source>
        <dbReference type="ARBA" id="ARBA00004496"/>
    </source>
</evidence>
<dbReference type="NCBIfam" id="TIGR03120">
    <property type="entry name" value="one_C_mch"/>
    <property type="match status" value="1"/>
</dbReference>
<dbReference type="GO" id="GO:0005737">
    <property type="term" value="C:cytoplasm"/>
    <property type="evidence" value="ECO:0007669"/>
    <property type="project" value="UniProtKB-SubCell"/>
</dbReference>
<name>A0A7C5UTN5_9CREN</name>
<evidence type="ECO:0000256" key="9">
    <source>
        <dbReference type="ARBA" id="ARBA00048684"/>
    </source>
</evidence>
<evidence type="ECO:0000256" key="10">
    <source>
        <dbReference type="HAMAP-Rule" id="MF_00486"/>
    </source>
</evidence>
<organism evidence="11">
    <name type="scientific">Ignisphaera aggregans</name>
    <dbReference type="NCBI Taxonomy" id="334771"/>
    <lineage>
        <taxon>Archaea</taxon>
        <taxon>Thermoproteota</taxon>
        <taxon>Thermoprotei</taxon>
        <taxon>Desulfurococcales</taxon>
        <taxon>Desulfurococcaceae</taxon>
        <taxon>Ignisphaera</taxon>
    </lineage>
</organism>
<keyword evidence="7 10" id="KW-0378">Hydrolase</keyword>
<evidence type="ECO:0000256" key="5">
    <source>
        <dbReference type="ARBA" id="ARBA00022490"/>
    </source>
</evidence>
<dbReference type="Gene3D" id="3.10.340.11">
    <property type="entry name" value="Methenyltetrahydromethanopterin Cyclohydrolase, Chain A, domain 1"/>
    <property type="match status" value="1"/>
</dbReference>
<evidence type="ECO:0000256" key="3">
    <source>
        <dbReference type="ARBA" id="ARBA00012765"/>
    </source>
</evidence>
<dbReference type="GO" id="GO:0006730">
    <property type="term" value="P:one-carbon metabolic process"/>
    <property type="evidence" value="ECO:0007669"/>
    <property type="project" value="UniProtKB-UniRule"/>
</dbReference>
<evidence type="ECO:0000256" key="4">
    <source>
        <dbReference type="ARBA" id="ARBA00020597"/>
    </source>
</evidence>
<dbReference type="HAMAP" id="MF_00486">
    <property type="entry name" value="McH"/>
    <property type="match status" value="1"/>
</dbReference>
<keyword evidence="5 10" id="KW-0963">Cytoplasm</keyword>
<comment type="catalytic activity">
    <reaction evidence="9 10">
        <text>5,10-methenyl-5,6,7,8-tetrahydromethanopterin + H2O = N(5)-formyl-5,6,7,8-tetrahydromethanopterin + H(+)</text>
        <dbReference type="Rhea" id="RHEA:19053"/>
        <dbReference type="ChEBI" id="CHEBI:15377"/>
        <dbReference type="ChEBI" id="CHEBI:15378"/>
        <dbReference type="ChEBI" id="CHEBI:58018"/>
        <dbReference type="ChEBI" id="CHEBI:58337"/>
        <dbReference type="EC" id="3.5.4.27"/>
    </reaction>
</comment>
<accession>A0A7C5UTN5</accession>
<comment type="function">
    <text evidence="10">Catalyzes the hydrolysis of methenyl-H(4)MPT(+) to 5-formyl-H(4)MPT.</text>
</comment>
<comment type="similarity">
    <text evidence="2 10">Belongs to the MCH family.</text>
</comment>
<dbReference type="EMBL" id="DRUB01000126">
    <property type="protein sequence ID" value="HHR96449.1"/>
    <property type="molecule type" value="Genomic_DNA"/>
</dbReference>
<dbReference type="Gene3D" id="3.30.1030.10">
    <property type="entry name" value="Methenyltetrahydromethanopterin Cyclohydrolase, Chain A, domain 2"/>
    <property type="match status" value="1"/>
</dbReference>
<evidence type="ECO:0000313" key="11">
    <source>
        <dbReference type="EMBL" id="HHR96449.1"/>
    </source>
</evidence>
<dbReference type="InterPro" id="IPR003209">
    <property type="entry name" value="METHMP_CycHdrlase"/>
</dbReference>
<comment type="caution">
    <text evidence="11">The sequence shown here is derived from an EMBL/GenBank/DDBJ whole genome shotgun (WGS) entry which is preliminary data.</text>
</comment>
<dbReference type="AlphaFoldDB" id="A0A7C5UTN5"/>
<evidence type="ECO:0000256" key="2">
    <source>
        <dbReference type="ARBA" id="ARBA00006902"/>
    </source>
</evidence>
<protein>
    <recommendedName>
        <fullName evidence="4 10">Methenyltetrahydromethanopterin cyclohydrolase</fullName>
        <ecNumber evidence="3 10">3.5.4.27</ecNumber>
    </recommendedName>
    <alternativeName>
        <fullName evidence="8 10">Methenyl-H4MPT cyclohydrolase</fullName>
    </alternativeName>
</protein>
<dbReference type="EC" id="3.5.4.27" evidence="3 10"/>
<sequence length="318" mass="34071">MKPMNKLAVDIIKKSIDMSKELKIDVLNIGGATVVDAGINVPGGADAGIMVSKVCLGGLASVTLTSIYIDNIALPAVAVSTDHPIEACIASQLAGWRIKVGEFFANGSGPARVLAKKPRKLFESIGYAEDSDEAALVLEASKLPKEDVIRYISEETKVDPKNLYIVVVAPSSIAGSIQVSARIVETGIFKFNAIGFNIKSIVYGFGTCPVAPLHPDPLIMMGRSNDMLLYGGSTYYIVNYPDEAKLKEYVEKTPSSSSKDYGRSFVELVKQFGEEVLYKVDPNVFAPAMVIVNNIATGTIFKAGRLNIDVVKTSIGLT</sequence>
<keyword evidence="6 10" id="KW-0554">One-carbon metabolism</keyword>
<evidence type="ECO:0000256" key="7">
    <source>
        <dbReference type="ARBA" id="ARBA00022801"/>
    </source>
</evidence>
<comment type="subcellular location">
    <subcellularLocation>
        <location evidence="1 10">Cytoplasm</location>
    </subcellularLocation>
</comment>
<gene>
    <name evidence="10 11" type="primary">mch</name>
    <name evidence="11" type="ORF">ENL47_06490</name>
</gene>
<dbReference type="GO" id="GO:0018759">
    <property type="term" value="F:methenyltetrahydromethanopterin cyclohydrolase activity"/>
    <property type="evidence" value="ECO:0007669"/>
    <property type="project" value="UniProtKB-UniRule"/>
</dbReference>
<reference evidence="11" key="1">
    <citation type="journal article" date="2020" name="mSystems">
        <title>Genome- and Community-Level Interaction Insights into Carbon Utilization and Element Cycling Functions of Hydrothermarchaeota in Hydrothermal Sediment.</title>
        <authorList>
            <person name="Zhou Z."/>
            <person name="Liu Y."/>
            <person name="Xu W."/>
            <person name="Pan J."/>
            <person name="Luo Z.H."/>
            <person name="Li M."/>
        </authorList>
    </citation>
    <scope>NUCLEOTIDE SEQUENCE [LARGE SCALE GENOMIC DNA]</scope>
    <source>
        <strain evidence="11">SpSt-1</strain>
    </source>
</reference>
<dbReference type="SUPFAM" id="SSF56199">
    <property type="entry name" value="Methenyltetrahydromethanopterin cyclohydrolase"/>
    <property type="match status" value="1"/>
</dbReference>
<evidence type="ECO:0000256" key="8">
    <source>
        <dbReference type="ARBA" id="ARBA00030468"/>
    </source>
</evidence>
<evidence type="ECO:0000256" key="6">
    <source>
        <dbReference type="ARBA" id="ARBA00022563"/>
    </source>
</evidence>
<dbReference type="Pfam" id="PF02289">
    <property type="entry name" value="MCH"/>
    <property type="match status" value="1"/>
</dbReference>